<dbReference type="STRING" id="6216.A0A158QG87"/>
<evidence type="ECO:0000256" key="6">
    <source>
        <dbReference type="ARBA" id="ARBA00022737"/>
    </source>
</evidence>
<dbReference type="SUPFAM" id="SSF48726">
    <property type="entry name" value="Immunoglobulin"/>
    <property type="match status" value="5"/>
</dbReference>
<evidence type="ECO:0000256" key="8">
    <source>
        <dbReference type="ARBA" id="ARBA00023136"/>
    </source>
</evidence>
<feature type="chain" id="PRO_5043135405" description="Cell adhesion molecule-related/down-regulated by oncogenes" evidence="15">
    <location>
        <begin position="25"/>
        <end position="1411"/>
    </location>
</feature>
<evidence type="ECO:0000256" key="10">
    <source>
        <dbReference type="ARBA" id="ARBA00023180"/>
    </source>
</evidence>
<dbReference type="SUPFAM" id="SSF49265">
    <property type="entry name" value="Fibronectin type III"/>
    <property type="match status" value="1"/>
</dbReference>
<keyword evidence="11" id="KW-0393">Immunoglobulin domain</keyword>
<dbReference type="Proteomes" id="UP000274504">
    <property type="component" value="Unassembled WGS sequence"/>
</dbReference>
<dbReference type="SMART" id="SM00409">
    <property type="entry name" value="IG"/>
    <property type="match status" value="5"/>
</dbReference>
<evidence type="ECO:0000259" key="17">
    <source>
        <dbReference type="PROSITE" id="PS50853"/>
    </source>
</evidence>
<dbReference type="CDD" id="cd00063">
    <property type="entry name" value="FN3"/>
    <property type="match status" value="1"/>
</dbReference>
<reference evidence="20" key="1">
    <citation type="submission" date="2016-04" db="UniProtKB">
        <authorList>
            <consortium name="WormBaseParasite"/>
        </authorList>
    </citation>
    <scope>IDENTIFICATION</scope>
</reference>
<dbReference type="PROSITE" id="PS00290">
    <property type="entry name" value="IG_MHC"/>
    <property type="match status" value="1"/>
</dbReference>
<feature type="domain" description="Ig-like" evidence="16">
    <location>
        <begin position="413"/>
        <end position="503"/>
    </location>
</feature>
<feature type="domain" description="Ig-like" evidence="16">
    <location>
        <begin position="131"/>
        <end position="216"/>
    </location>
</feature>
<keyword evidence="3" id="KW-1003">Cell membrane</keyword>
<keyword evidence="9" id="KW-1015">Disulfide bond</keyword>
<evidence type="ECO:0000256" key="3">
    <source>
        <dbReference type="ARBA" id="ARBA00022475"/>
    </source>
</evidence>
<dbReference type="InterPro" id="IPR036116">
    <property type="entry name" value="FN3_sf"/>
</dbReference>
<dbReference type="SMART" id="SM00060">
    <property type="entry name" value="FN3"/>
    <property type="match status" value="2"/>
</dbReference>
<dbReference type="FunFam" id="2.60.40.10:FF:000273">
    <property type="entry name" value="contactin-3 isoform X1"/>
    <property type="match status" value="1"/>
</dbReference>
<evidence type="ECO:0000256" key="1">
    <source>
        <dbReference type="ARBA" id="ARBA00004167"/>
    </source>
</evidence>
<comment type="subcellular location">
    <subcellularLocation>
        <location evidence="2">Cell membrane</location>
    </subcellularLocation>
    <subcellularLocation>
        <location evidence="1">Membrane</location>
        <topology evidence="1">Single-pass membrane protein</topology>
    </subcellularLocation>
</comment>
<feature type="compositionally biased region" description="Low complexity" evidence="13">
    <location>
        <begin position="1202"/>
        <end position="1213"/>
    </location>
</feature>
<feature type="transmembrane region" description="Helical" evidence="14">
    <location>
        <begin position="1042"/>
        <end position="1064"/>
    </location>
</feature>
<feature type="region of interest" description="Disordered" evidence="13">
    <location>
        <begin position="1198"/>
        <end position="1258"/>
    </location>
</feature>
<feature type="domain" description="Ig-like" evidence="16">
    <location>
        <begin position="34"/>
        <end position="125"/>
    </location>
</feature>
<evidence type="ECO:0000259" key="16">
    <source>
        <dbReference type="PROSITE" id="PS50835"/>
    </source>
</evidence>
<evidence type="ECO:0000256" key="5">
    <source>
        <dbReference type="ARBA" id="ARBA00022729"/>
    </source>
</evidence>
<feature type="region of interest" description="Disordered" evidence="13">
    <location>
        <begin position="1156"/>
        <end position="1184"/>
    </location>
</feature>
<keyword evidence="4 14" id="KW-0812">Transmembrane</keyword>
<evidence type="ECO:0000256" key="13">
    <source>
        <dbReference type="SAM" id="MobiDB-lite"/>
    </source>
</evidence>
<feature type="domain" description="Fibronectin type-III" evidence="17">
    <location>
        <begin position="855"/>
        <end position="981"/>
    </location>
</feature>
<protein>
    <recommendedName>
        <fullName evidence="12">Cell adhesion molecule-related/down-regulated by oncogenes</fullName>
    </recommendedName>
</protein>
<evidence type="ECO:0000313" key="18">
    <source>
        <dbReference type="EMBL" id="VDL62837.1"/>
    </source>
</evidence>
<feature type="domain" description="Ig-like" evidence="16">
    <location>
        <begin position="311"/>
        <end position="406"/>
    </location>
</feature>
<dbReference type="InterPro" id="IPR007110">
    <property type="entry name" value="Ig-like_dom"/>
</dbReference>
<keyword evidence="7 14" id="KW-1133">Transmembrane helix</keyword>
<dbReference type="InterPro" id="IPR003006">
    <property type="entry name" value="Ig/MHC_CS"/>
</dbReference>
<dbReference type="Gene3D" id="2.60.40.10">
    <property type="entry name" value="Immunoglobulins"/>
    <property type="match status" value="6"/>
</dbReference>
<dbReference type="InterPro" id="IPR003599">
    <property type="entry name" value="Ig_sub"/>
</dbReference>
<evidence type="ECO:0000256" key="7">
    <source>
        <dbReference type="ARBA" id="ARBA00022989"/>
    </source>
</evidence>
<evidence type="ECO:0000256" key="14">
    <source>
        <dbReference type="SAM" id="Phobius"/>
    </source>
</evidence>
<dbReference type="Pfam" id="PF07679">
    <property type="entry name" value="I-set"/>
    <property type="match status" value="2"/>
</dbReference>
<evidence type="ECO:0000256" key="2">
    <source>
        <dbReference type="ARBA" id="ARBA00004236"/>
    </source>
</evidence>
<sequence length="1411" mass="155519">MDYTTISFYSLLMVFSLLSLQCHSLHQMAPRRKPVFTTDPQDAFGLLKRPLSIRCHAEGEPPPLIIWYKDGQQVQSIRERPGTSNKIIKSEELMFLSFESEDEGTYYCNASNSEGWTKSKYANVQLAYLEPIIEGPQSKVTSVGESVIMQCKIPQGLPAPVVNWYHNTEPVQTSQRINIIDGDLHISEVQRKDAGTYQCEVRNRAGRRESKAATLTVHQKPRFEITPSNQQVKVGEDVEFVCRVNGDPKPSILWRRESGQHIPEDRSVLRDDKSLRIFQVRREDAGTYVCQAENEAGSIDASAKLVVLSPPSFTITPTDTTVADGERAVFTCQAGGSPRPFIRWVHNGEYFLYPDFRTPHLTGTPRVFVDHEGSLVVTSARKSDEGKYECRASHKTGMVRSSANLFVSDSNPPPIIVIELGPQNQTVLLGTTATLRCETHLLGSVGLPERLQQDSYGVSVTWSKNGFKFTPDSDPRVVLLSQGTLQINDINFNDQGNYTCRAETTPVISQLQQKSQPMYATEWTASLHVTRAPLHPAYQPSLVENLPRPPATVDIVDVGDSWISVKCTVSPLPVYGDVQGDQPLGEFGLALPSAQVVERTRVQIEYVGIDGSSGGWIVAAEARPDEIVKISGLQPESGYRILARTVSPRGVGRPHILPHTVYTKKRHRYVNFTNYPADHINSVLFSTPQLTSLSTSEIEISGRICGVPNALVLLTGIRIRYRAIPLTRCLLSTEPTTLLTDHCPNYAPPVYDEDMGDNLASMTENYCSLAMLSDVSVDYSRTQLPPSSELEHYRFMELSLVDSAPFRTVLDNLSPFVCYEVEVDAYSEDRTLGRVYSQASRSANVLTFDSTPSQAPQDVKARWIGGEGESDNEVLEVVWSPPAAWSTNGLITGFSLRLLGRDLEQRKTLRANGLKDSGFTVCRTQNMPRMPICVIVVGPKVNKHRVENLQPNTNYTLYLAAITCHGEGVRSEPYPIIASNYIRLMGRNASDFFVFTRQPPVTSTLGLDGVSTFNLKPSDTTQYPLEGLPYPASGTKVYNHTWFIACLVGVAVLWLLIFVIVLVCRRKRRQRVKQRYPPSSTTLGVGSGDDMAFRLKRGVDRHSKIGLLESGKENGVLLQQNQHNQQNQRQPILAPVGLMKHSSPRLQMGTGILTAQRSAQQQPPPPAPMHHEEAGYEAPGGPEGMKLPSTGSIFLATGGTTSSSSQNSSLHKSPTVSGGMLETSGMETVNENHGPTIDPNLGGGDEDTLHGDDPNSVSPYASTSLIEQLRRGGGANLNFSEVIPPPPHYPPPPVPSDSPPPKHHNIYSPSECCHYAQSDLHQQKMMADEVNGGQMFMGAPQTAYLPASAAYPAPGQEQYWPPNGMCYVQQQSVVNTTMPSQSKKALIADFLLYLSPSVHLGFLTDRLDGGP</sequence>
<dbReference type="PANTHER" id="PTHR44170:SF6">
    <property type="entry name" value="CONTACTIN"/>
    <property type="match status" value="1"/>
</dbReference>
<dbReference type="GO" id="GO:0098609">
    <property type="term" value="P:cell-cell adhesion"/>
    <property type="evidence" value="ECO:0007669"/>
    <property type="project" value="TreeGrafter"/>
</dbReference>
<keyword evidence="5 15" id="KW-0732">Signal</keyword>
<name>A0A158QG87_HYMDI</name>
<dbReference type="InterPro" id="IPR003961">
    <property type="entry name" value="FN3_dom"/>
</dbReference>
<organism evidence="20">
    <name type="scientific">Hymenolepis diminuta</name>
    <name type="common">Rat tapeworm</name>
    <dbReference type="NCBI Taxonomy" id="6216"/>
    <lineage>
        <taxon>Eukaryota</taxon>
        <taxon>Metazoa</taxon>
        <taxon>Spiralia</taxon>
        <taxon>Lophotrochozoa</taxon>
        <taxon>Platyhelminthes</taxon>
        <taxon>Cestoda</taxon>
        <taxon>Eucestoda</taxon>
        <taxon>Cyclophyllidea</taxon>
        <taxon>Hymenolepididae</taxon>
        <taxon>Hymenolepis</taxon>
    </lineage>
</organism>
<evidence type="ECO:0000256" key="11">
    <source>
        <dbReference type="ARBA" id="ARBA00023319"/>
    </source>
</evidence>
<evidence type="ECO:0000256" key="9">
    <source>
        <dbReference type="ARBA" id="ARBA00023157"/>
    </source>
</evidence>
<accession>A0A158QG87</accession>
<dbReference type="Pfam" id="PF13927">
    <property type="entry name" value="Ig_3"/>
    <property type="match status" value="3"/>
</dbReference>
<evidence type="ECO:0000256" key="15">
    <source>
        <dbReference type="SAM" id="SignalP"/>
    </source>
</evidence>
<dbReference type="InterPro" id="IPR013783">
    <property type="entry name" value="Ig-like_fold"/>
</dbReference>
<dbReference type="FunFam" id="2.60.40.10:FF:000032">
    <property type="entry name" value="palladin isoform X1"/>
    <property type="match status" value="1"/>
</dbReference>
<feature type="domain" description="Ig-like" evidence="16">
    <location>
        <begin position="221"/>
        <end position="306"/>
    </location>
</feature>
<dbReference type="PROSITE" id="PS50853">
    <property type="entry name" value="FN3"/>
    <property type="match status" value="1"/>
</dbReference>
<keyword evidence="10" id="KW-0325">Glycoprotein</keyword>
<evidence type="ECO:0000256" key="4">
    <source>
        <dbReference type="ARBA" id="ARBA00022692"/>
    </source>
</evidence>
<feature type="signal peptide" evidence="15">
    <location>
        <begin position="1"/>
        <end position="24"/>
    </location>
</feature>
<reference evidence="18 19" key="2">
    <citation type="submission" date="2018-11" db="EMBL/GenBank/DDBJ databases">
        <authorList>
            <consortium name="Pathogen Informatics"/>
        </authorList>
    </citation>
    <scope>NUCLEOTIDE SEQUENCE [LARGE SCALE GENOMIC DNA]</scope>
</reference>
<proteinExistence type="predicted"/>
<gene>
    <name evidence="18" type="ORF">HDID_LOCUS10184</name>
</gene>
<evidence type="ECO:0000313" key="20">
    <source>
        <dbReference type="WBParaSite" id="HDID_0001018601-mRNA-1"/>
    </source>
</evidence>
<keyword evidence="6" id="KW-0677">Repeat</keyword>
<keyword evidence="8 14" id="KW-0472">Membrane</keyword>
<dbReference type="WBParaSite" id="HDID_0001018601-mRNA-1">
    <property type="protein sequence ID" value="HDID_0001018601-mRNA-1"/>
    <property type="gene ID" value="HDID_0001018601"/>
</dbReference>
<dbReference type="EMBL" id="UYSG01011559">
    <property type="protein sequence ID" value="VDL62837.1"/>
    <property type="molecule type" value="Genomic_DNA"/>
</dbReference>
<dbReference type="Pfam" id="PF00041">
    <property type="entry name" value="fn3"/>
    <property type="match status" value="1"/>
</dbReference>
<dbReference type="SMART" id="SM00408">
    <property type="entry name" value="IGc2"/>
    <property type="match status" value="5"/>
</dbReference>
<evidence type="ECO:0000313" key="19">
    <source>
        <dbReference type="Proteomes" id="UP000274504"/>
    </source>
</evidence>
<dbReference type="InterPro" id="IPR013098">
    <property type="entry name" value="Ig_I-set"/>
</dbReference>
<dbReference type="InterPro" id="IPR036179">
    <property type="entry name" value="Ig-like_dom_sf"/>
</dbReference>
<dbReference type="OrthoDB" id="428111at2759"/>
<dbReference type="PROSITE" id="PS50835">
    <property type="entry name" value="IG_LIKE"/>
    <property type="match status" value="5"/>
</dbReference>
<dbReference type="FunFam" id="2.60.40.10:FF:000004">
    <property type="entry name" value="DCC isoform 1"/>
    <property type="match status" value="1"/>
</dbReference>
<evidence type="ECO:0000256" key="12">
    <source>
        <dbReference type="ARBA" id="ARBA00069893"/>
    </source>
</evidence>
<dbReference type="InterPro" id="IPR003598">
    <property type="entry name" value="Ig_sub2"/>
</dbReference>
<dbReference type="PANTHER" id="PTHR44170">
    <property type="entry name" value="PROTEIN SIDEKICK"/>
    <property type="match status" value="1"/>
</dbReference>
<dbReference type="GO" id="GO:0005886">
    <property type="term" value="C:plasma membrane"/>
    <property type="evidence" value="ECO:0007669"/>
    <property type="project" value="UniProtKB-SubCell"/>
</dbReference>